<dbReference type="GO" id="GO:0003676">
    <property type="term" value="F:nucleic acid binding"/>
    <property type="evidence" value="ECO:0007669"/>
    <property type="project" value="InterPro"/>
</dbReference>
<proteinExistence type="predicted"/>
<sequence>MKYITLMRLFNDTNTWTKLRMVSEMARLFDPLGLIGPVVVQAKILVVELWCEKIGWDTKLPDIHHKKWEGYYNHLIYVKEIRINRRVLQVSEPTDLQLHIFCDASEAAYGACVYIKSKGRDNVISCELLCSRSRVALLKVTAIPRLELCAALLALRLSNKITAAVPLTFSKRVIWSDSTIALAWIKNHQGINDNPADHANRGLN</sequence>
<reference evidence="1 2" key="1">
    <citation type="submission" date="2023-01" db="EMBL/GenBank/DDBJ databases">
        <authorList>
            <person name="Whitehead M."/>
        </authorList>
    </citation>
    <scope>NUCLEOTIDE SEQUENCE [LARGE SCALE GENOMIC DNA]</scope>
</reference>
<dbReference type="InterPro" id="IPR036397">
    <property type="entry name" value="RNaseH_sf"/>
</dbReference>
<comment type="caution">
    <text evidence="1">The sequence shown here is derived from an EMBL/GenBank/DDBJ whole genome shotgun (WGS) entry which is preliminary data.</text>
</comment>
<dbReference type="InterPro" id="IPR043502">
    <property type="entry name" value="DNA/RNA_pol_sf"/>
</dbReference>
<gene>
    <name evidence="1" type="ORF">MEUPH1_LOCUS3349</name>
</gene>
<dbReference type="InterPro" id="IPR008042">
    <property type="entry name" value="Retrotrans_Pao"/>
</dbReference>
<dbReference type="Proteomes" id="UP001160148">
    <property type="component" value="Unassembled WGS sequence"/>
</dbReference>
<organism evidence="1 2">
    <name type="scientific">Macrosiphum euphorbiae</name>
    <name type="common">potato aphid</name>
    <dbReference type="NCBI Taxonomy" id="13131"/>
    <lineage>
        <taxon>Eukaryota</taxon>
        <taxon>Metazoa</taxon>
        <taxon>Ecdysozoa</taxon>
        <taxon>Arthropoda</taxon>
        <taxon>Hexapoda</taxon>
        <taxon>Insecta</taxon>
        <taxon>Pterygota</taxon>
        <taxon>Neoptera</taxon>
        <taxon>Paraneoptera</taxon>
        <taxon>Hemiptera</taxon>
        <taxon>Sternorrhyncha</taxon>
        <taxon>Aphidomorpha</taxon>
        <taxon>Aphidoidea</taxon>
        <taxon>Aphididae</taxon>
        <taxon>Macrosiphini</taxon>
        <taxon>Macrosiphum</taxon>
    </lineage>
</organism>
<dbReference type="PANTHER" id="PTHR47331">
    <property type="entry name" value="PHD-TYPE DOMAIN-CONTAINING PROTEIN"/>
    <property type="match status" value="1"/>
</dbReference>
<name>A0AAV0VQG9_9HEMI</name>
<dbReference type="GO" id="GO:0071897">
    <property type="term" value="P:DNA biosynthetic process"/>
    <property type="evidence" value="ECO:0007669"/>
    <property type="project" value="UniProtKB-ARBA"/>
</dbReference>
<dbReference type="Pfam" id="PF05380">
    <property type="entry name" value="Peptidase_A17"/>
    <property type="match status" value="1"/>
</dbReference>
<dbReference type="SUPFAM" id="SSF56672">
    <property type="entry name" value="DNA/RNA polymerases"/>
    <property type="match status" value="1"/>
</dbReference>
<keyword evidence="2" id="KW-1185">Reference proteome</keyword>
<evidence type="ECO:0000313" key="1">
    <source>
        <dbReference type="EMBL" id="CAI6346439.1"/>
    </source>
</evidence>
<evidence type="ECO:0008006" key="3">
    <source>
        <dbReference type="Google" id="ProtNLM"/>
    </source>
</evidence>
<dbReference type="EMBL" id="CARXXK010000001">
    <property type="protein sequence ID" value="CAI6346439.1"/>
    <property type="molecule type" value="Genomic_DNA"/>
</dbReference>
<dbReference type="Gene3D" id="3.30.420.10">
    <property type="entry name" value="Ribonuclease H-like superfamily/Ribonuclease H"/>
    <property type="match status" value="1"/>
</dbReference>
<evidence type="ECO:0000313" key="2">
    <source>
        <dbReference type="Proteomes" id="UP001160148"/>
    </source>
</evidence>
<protein>
    <recommendedName>
        <fullName evidence="3">RNase H type-1 domain-containing protein</fullName>
    </recommendedName>
</protein>
<dbReference type="AlphaFoldDB" id="A0AAV0VQG9"/>
<accession>A0AAV0VQG9</accession>